<dbReference type="AlphaFoldDB" id="A0A9Q1BGE2"/>
<organism evidence="2 3">
    <name type="scientific">Holothuria leucospilota</name>
    <name type="common">Black long sea cucumber</name>
    <name type="synonym">Mertensiothuria leucospilota</name>
    <dbReference type="NCBI Taxonomy" id="206669"/>
    <lineage>
        <taxon>Eukaryota</taxon>
        <taxon>Metazoa</taxon>
        <taxon>Echinodermata</taxon>
        <taxon>Eleutherozoa</taxon>
        <taxon>Echinozoa</taxon>
        <taxon>Holothuroidea</taxon>
        <taxon>Aspidochirotacea</taxon>
        <taxon>Aspidochirotida</taxon>
        <taxon>Holothuriidae</taxon>
        <taxon>Holothuria</taxon>
    </lineage>
</organism>
<protein>
    <submittedName>
        <fullName evidence="2">Uncharacterized protein</fullName>
    </submittedName>
</protein>
<name>A0A9Q1BGE2_HOLLE</name>
<feature type="region of interest" description="Disordered" evidence="1">
    <location>
        <begin position="54"/>
        <end position="178"/>
    </location>
</feature>
<sequence length="560" mass="64156">MDDIVVIDVAMADDDIISVTCDDDLEEEESLEAELREKFRIEREIKKEKIDDYPDFHVFTTHLPGKKTSPSSSPDSETPTSNLDDSPPKHDKVKQCSFGSAKESFVPPPEPKECTSKETTKDKDPKKDSSGSKSKGSDVSKKGSSRPSTHKYSSKSDACKVDETEARKRKQDTSRSVQRKKIFVHADEARHRAPGLEEFLWRKMRRIQQQNRHLYQLVEKLSAKLNDRTSFNQAALNRVQDDGFTNAPCLAQRSFQNHESIPASPATYTPWLNQVSYQNPIYPTQTQDLSNRMVHHQQAEERAVYARPHDEYLALGPENGHGHVGLREGAERFPPVIPTYTEDYCAPHYSSVHSAVQGDILAYPDDLPVNQVQVVRNQMVQDPSRLEGRMTTRRILERETALQRQQEQYRSLEASYQESCNRGSQAGHYHETELQRFEQSQQRNIMVQPRSVVDHFEFDGQNGPVMGVIHEERLVRKRPVLCQNQEYAPPLSRGAESMAHVTEIANCRDRRQVEYQRRFCPLDARSVEVGSNYGTFNQLAVESLDQSRYWQGGQFFGRRS</sequence>
<dbReference type="EMBL" id="JAIZAY010000017">
    <property type="protein sequence ID" value="KAJ8025565.1"/>
    <property type="molecule type" value="Genomic_DNA"/>
</dbReference>
<accession>A0A9Q1BGE2</accession>
<gene>
    <name evidence="2" type="ORF">HOLleu_33156</name>
</gene>
<feature type="compositionally biased region" description="Low complexity" evidence="1">
    <location>
        <begin position="68"/>
        <end position="81"/>
    </location>
</feature>
<feature type="compositionally biased region" description="Basic and acidic residues" evidence="1">
    <location>
        <begin position="157"/>
        <end position="166"/>
    </location>
</feature>
<evidence type="ECO:0000313" key="2">
    <source>
        <dbReference type="EMBL" id="KAJ8025565.1"/>
    </source>
</evidence>
<proteinExistence type="predicted"/>
<feature type="compositionally biased region" description="Basic and acidic residues" evidence="1">
    <location>
        <begin position="110"/>
        <end position="141"/>
    </location>
</feature>
<evidence type="ECO:0000256" key="1">
    <source>
        <dbReference type="SAM" id="MobiDB-lite"/>
    </source>
</evidence>
<reference evidence="2" key="1">
    <citation type="submission" date="2021-10" db="EMBL/GenBank/DDBJ databases">
        <title>Tropical sea cucumber genome reveals ecological adaptation and Cuvierian tubules defense mechanism.</title>
        <authorList>
            <person name="Chen T."/>
        </authorList>
    </citation>
    <scope>NUCLEOTIDE SEQUENCE</scope>
    <source>
        <strain evidence="2">Nanhai2018</strain>
        <tissue evidence="2">Muscle</tissue>
    </source>
</reference>
<comment type="caution">
    <text evidence="2">The sequence shown here is derived from an EMBL/GenBank/DDBJ whole genome shotgun (WGS) entry which is preliminary data.</text>
</comment>
<keyword evidence="3" id="KW-1185">Reference proteome</keyword>
<evidence type="ECO:0000313" key="3">
    <source>
        <dbReference type="Proteomes" id="UP001152320"/>
    </source>
</evidence>
<dbReference type="Proteomes" id="UP001152320">
    <property type="component" value="Chromosome 17"/>
</dbReference>